<gene>
    <name evidence="3" type="ORF">RVF87_01450</name>
</gene>
<feature type="transmembrane region" description="Helical" evidence="1">
    <location>
        <begin position="71"/>
        <end position="94"/>
    </location>
</feature>
<organism evidence="3 4">
    <name type="scientific">Gordonia hydrophobica</name>
    <dbReference type="NCBI Taxonomy" id="40516"/>
    <lineage>
        <taxon>Bacteria</taxon>
        <taxon>Bacillati</taxon>
        <taxon>Actinomycetota</taxon>
        <taxon>Actinomycetes</taxon>
        <taxon>Mycobacteriales</taxon>
        <taxon>Gordoniaceae</taxon>
        <taxon>Gordonia</taxon>
    </lineage>
</organism>
<keyword evidence="1" id="KW-0472">Membrane</keyword>
<reference evidence="3 4" key="1">
    <citation type="journal article" date="2023" name="Virus Evol.">
        <title>Computational host range prediction-The good, the bad, and the ugly.</title>
        <authorList>
            <person name="Howell A.A."/>
            <person name="Versoza C.J."/>
            <person name="Pfeifer S.P."/>
        </authorList>
    </citation>
    <scope>NUCLEOTIDE SEQUENCE [LARGE SCALE GENOMIC DNA]</scope>
    <source>
        <strain evidence="3 4">1610/1b</strain>
    </source>
</reference>
<feature type="transmembrane region" description="Helical" evidence="1">
    <location>
        <begin position="106"/>
        <end position="129"/>
    </location>
</feature>
<feature type="transmembrane region" description="Helical" evidence="1">
    <location>
        <begin position="12"/>
        <end position="30"/>
    </location>
</feature>
<dbReference type="EMBL" id="CP136137">
    <property type="protein sequence ID" value="WYY07781.1"/>
    <property type="molecule type" value="Genomic_DNA"/>
</dbReference>
<evidence type="ECO:0000313" key="4">
    <source>
        <dbReference type="Proteomes" id="UP001479933"/>
    </source>
</evidence>
<feature type="domain" description="Alpha/beta-hydrolase catalytic" evidence="2">
    <location>
        <begin position="326"/>
        <end position="388"/>
    </location>
</feature>
<keyword evidence="1" id="KW-0812">Transmembrane</keyword>
<keyword evidence="1" id="KW-1133">Transmembrane helix</keyword>
<feature type="transmembrane region" description="Helical" evidence="1">
    <location>
        <begin position="36"/>
        <end position="59"/>
    </location>
</feature>
<evidence type="ECO:0000259" key="2">
    <source>
        <dbReference type="Pfam" id="PF10081"/>
    </source>
</evidence>
<evidence type="ECO:0000313" key="3">
    <source>
        <dbReference type="EMBL" id="WYY07781.1"/>
    </source>
</evidence>
<accession>A0ABZ2U4K5</accession>
<name>A0ABZ2U4K5_9ACTN</name>
<dbReference type="SUPFAM" id="SSF53474">
    <property type="entry name" value="alpha/beta-Hydrolases"/>
    <property type="match status" value="1"/>
</dbReference>
<feature type="transmembrane region" description="Helical" evidence="1">
    <location>
        <begin position="136"/>
        <end position="154"/>
    </location>
</feature>
<dbReference type="InterPro" id="IPR027787">
    <property type="entry name" value="Alpha/beta-hydrolase_catalytic"/>
</dbReference>
<dbReference type="Proteomes" id="UP001479933">
    <property type="component" value="Chromosome"/>
</dbReference>
<dbReference type="Pfam" id="PF10081">
    <property type="entry name" value="Abhydrolase_9"/>
    <property type="match status" value="2"/>
</dbReference>
<evidence type="ECO:0000256" key="1">
    <source>
        <dbReference type="SAM" id="Phobius"/>
    </source>
</evidence>
<proteinExistence type="predicted"/>
<dbReference type="Gene3D" id="3.40.50.1820">
    <property type="entry name" value="alpha/beta hydrolase"/>
    <property type="match status" value="1"/>
</dbReference>
<protein>
    <submittedName>
        <fullName evidence="3">Alpha/beta-hydrolase family protein</fullName>
    </submittedName>
</protein>
<dbReference type="InterPro" id="IPR029058">
    <property type="entry name" value="AB_hydrolase_fold"/>
</dbReference>
<keyword evidence="4" id="KW-1185">Reference proteome</keyword>
<feature type="domain" description="Alpha/beta-hydrolase catalytic" evidence="2">
    <location>
        <begin position="171"/>
        <end position="316"/>
    </location>
</feature>
<dbReference type="RefSeq" id="WP_066166255.1">
    <property type="nucleotide sequence ID" value="NZ_CP136137.1"/>
</dbReference>
<sequence>MTAAAVFRIRPAVAIGALVGRLLALAPGAMPRSMLVATAAGVLLTLVGMGVGALVGAVLDSRRDRVRRHRAQPVSGTVLAAGLLAVGVALGIAVRHEVEIRAATGAAPIGVGWVVTVTAVPLLAAVAAVIVRPRTWAALGLAGVIAVTALQVPGPAAAAPPDVPAGPAMLYSPLTEPGSVASRADRLVQRWVDDGGLDQRAVVIAVPTGSGWVDAGAVEGVQRHFADSVRVLGLQYDDVASWKAFVSSPDAAGNSASALLGAVDRRLAAVPPQQRPHVYLIGQSLGAVGADAARRWAAENGVHLDGTVLAGPPASSIEPLPACAPRVVLANRDDPVTAFSTALLWRPNDDRQRAGTPPWLPVVSLIGTALDLPGALDVPTGHGHRYGVEQGLAIGRLPGGCPTAG</sequence>